<reference evidence="2" key="2">
    <citation type="journal article" date="2014" name="PLoS ONE">
        <title>Genome and Transcriptome Analysis of the Fungal Pathogen Fusarium oxysporum f. sp. cubense Causing Banana Vascular Wilt Disease.</title>
        <authorList>
            <person name="Guo L."/>
            <person name="Han L."/>
            <person name="Yang L."/>
            <person name="Zeng H."/>
            <person name="Fan D."/>
            <person name="Zhu Y."/>
            <person name="Feng Y."/>
            <person name="Wang G."/>
            <person name="Peng C."/>
            <person name="Jiang X."/>
            <person name="Zhou D."/>
            <person name="Ni P."/>
            <person name="Liang C."/>
            <person name="Liu L."/>
            <person name="Wang J."/>
            <person name="Mao C."/>
            <person name="Fang X."/>
            <person name="Peng M."/>
            <person name="Huang J."/>
        </authorList>
    </citation>
    <scope>NUCLEOTIDE SEQUENCE [LARGE SCALE GENOMIC DNA]</scope>
    <source>
        <strain evidence="2">race 4</strain>
    </source>
</reference>
<name>N1RL33_FUSC4</name>
<dbReference type="Proteomes" id="UP000016929">
    <property type="component" value="Unassembled WGS sequence"/>
</dbReference>
<feature type="non-terminal residue" evidence="1">
    <location>
        <position position="1"/>
    </location>
</feature>
<evidence type="ECO:0000313" key="2">
    <source>
        <dbReference type="Proteomes" id="UP000016929"/>
    </source>
</evidence>
<keyword evidence="2" id="KW-1185">Reference proteome</keyword>
<sequence>GMGMLPIGDIGEFPEELEKPKALTCCCDTPRSTRNVLGRRNMVANLYIMKRYTKACSGHIRTSGLTINCQKRWVSYDKSELSKMALLNQIESELDRLASGKRARIHPEDKTVDTDAGRLPISPVMDYKFMQARRRTKKAMPTAISGQFRKKLSNNPYAEALIGPTRWCKNTNACLPRHFLQDFELVEHPDPEQTSHWWAPGPFSFLRVKPTREEREVEMESNDLKSIWRGIERARRQIGLVQNEIAKMATEASAEAETSTEVGVEDVETNEGLIERRARIVAYTLARKSLIDMIGGIEGNKSSKSYQARMGGHQGMANLPYGTNSKVFRVDMGDVLLGMLRRVAVDTLITRSCREGLWAPHKFIRPVASWEEAKRIPGGGAILYIPKEDMEDMNSYATLDIEDASYASKMAVHDLRYLLGEGEVERLREKSEVFRDHEILVLKNFRSGSMRALHLLLWRLQGYLALPQVGPIEARQY</sequence>
<dbReference type="STRING" id="1229665.N1RL33"/>
<dbReference type="AlphaFoldDB" id="N1RL33"/>
<organism evidence="1 2">
    <name type="scientific">Fusarium oxysporum f. sp. cubense (strain race 4)</name>
    <name type="common">Panama disease fungus</name>
    <dbReference type="NCBI Taxonomy" id="2502994"/>
    <lineage>
        <taxon>Eukaryota</taxon>
        <taxon>Fungi</taxon>
        <taxon>Dikarya</taxon>
        <taxon>Ascomycota</taxon>
        <taxon>Pezizomycotina</taxon>
        <taxon>Sordariomycetes</taxon>
        <taxon>Hypocreomycetidae</taxon>
        <taxon>Hypocreales</taxon>
        <taxon>Nectriaceae</taxon>
        <taxon>Fusarium</taxon>
        <taxon>Fusarium oxysporum species complex</taxon>
    </lineage>
</organism>
<dbReference type="HOGENOM" id="CLU_033344_1_0_1"/>
<protein>
    <submittedName>
        <fullName evidence="1">Uncharacterized protein</fullName>
    </submittedName>
</protein>
<accession>N1RL33</accession>
<dbReference type="EMBL" id="KB726988">
    <property type="protein sequence ID" value="EMT66201.1"/>
    <property type="molecule type" value="Genomic_DNA"/>
</dbReference>
<reference evidence="2" key="1">
    <citation type="submission" date="2012-09" db="EMBL/GenBank/DDBJ databases">
        <title>Genome sequencing and comparative transcriptomics of race 1 and race 4 of banana pathogen: Fusarium oxysporum f. sp. cubense.</title>
        <authorList>
            <person name="Fang X."/>
            <person name="Huang J."/>
        </authorList>
    </citation>
    <scope>NUCLEOTIDE SEQUENCE [LARGE SCALE GENOMIC DNA]</scope>
    <source>
        <strain evidence="2">race 4</strain>
    </source>
</reference>
<proteinExistence type="predicted"/>
<gene>
    <name evidence="1" type="ORF">FOC4_g10006594</name>
</gene>
<dbReference type="OrthoDB" id="3363286at2759"/>
<evidence type="ECO:0000313" key="1">
    <source>
        <dbReference type="EMBL" id="EMT66201.1"/>
    </source>
</evidence>